<sequence>MFRRKFINNLSAMGLGAFLPANNLSAKELLEIPSGKKDRKYWATLLNKIVYPVYSNLAEGTLVQNMPIYSPSIYDGRNNVTYLEAVGRSTAGVAPWLALPDDESNEGKTRLILKNLFLEGISKGVDPNSPDVLNFEKERQPIIDAGHLAHGLLRAPEALWAPLSQETKRRLVNKFKVLRTRKIHNNNWLIFRALTECFLLEVGEDFKKEPIDHALKSFEEWYIGDGWFKDGVKFSFNYYNSFAMHPMLVDTLQILVKHGLAQQETYDLALKRMIRHCVSLERMISPEGTFPLIGRSITYRTGAFHALAMLSLMEKLPETISPTQVRCALTAVKKNLLVDEIFDQNGWLNLGFKGKQPNVADYYTSTGSLYMTTLSFVPLGLPETNEFWSGPYTDWTTKLAWSGKDFPKDFQVQF</sequence>
<evidence type="ECO:0000259" key="1">
    <source>
        <dbReference type="Pfam" id="PF10022"/>
    </source>
</evidence>
<dbReference type="InterPro" id="IPR049349">
    <property type="entry name" value="DUF2264_N"/>
</dbReference>
<protein>
    <submittedName>
        <fullName evidence="2">DUF2264 domain-containing protein</fullName>
    </submittedName>
</protein>
<dbReference type="RefSeq" id="WP_379830926.1">
    <property type="nucleotide sequence ID" value="NZ_JBHUHU010000003.1"/>
</dbReference>
<proteinExistence type="predicted"/>
<dbReference type="Pfam" id="PF10022">
    <property type="entry name" value="DUF2264"/>
    <property type="match status" value="1"/>
</dbReference>
<feature type="domain" description="DUF2264" evidence="1">
    <location>
        <begin position="38"/>
        <end position="395"/>
    </location>
</feature>
<name>A0ABW4XYM1_9FLAO</name>
<accession>A0ABW4XYM1</accession>
<dbReference type="InterPro" id="IPR016624">
    <property type="entry name" value="UCP014753"/>
</dbReference>
<organism evidence="2 3">
    <name type="scientific">Flagellimonas iocasae</name>
    <dbReference type="NCBI Taxonomy" id="2055905"/>
    <lineage>
        <taxon>Bacteria</taxon>
        <taxon>Pseudomonadati</taxon>
        <taxon>Bacteroidota</taxon>
        <taxon>Flavobacteriia</taxon>
        <taxon>Flavobacteriales</taxon>
        <taxon>Flavobacteriaceae</taxon>
        <taxon>Flagellimonas</taxon>
    </lineage>
</organism>
<dbReference type="Proteomes" id="UP001597342">
    <property type="component" value="Unassembled WGS sequence"/>
</dbReference>
<evidence type="ECO:0000313" key="3">
    <source>
        <dbReference type="Proteomes" id="UP001597342"/>
    </source>
</evidence>
<gene>
    <name evidence="2" type="ORF">ACFSJE_10500</name>
</gene>
<keyword evidence="3" id="KW-1185">Reference proteome</keyword>
<dbReference type="PANTHER" id="PTHR35339:SF3">
    <property type="entry name" value="DUF2264 DOMAIN-CONTAINING PROTEIN"/>
    <property type="match status" value="1"/>
</dbReference>
<dbReference type="EMBL" id="JBHUHU010000003">
    <property type="protein sequence ID" value="MFD2100205.1"/>
    <property type="molecule type" value="Genomic_DNA"/>
</dbReference>
<dbReference type="PIRSF" id="PIRSF014753">
    <property type="entry name" value="UCP014753"/>
    <property type="match status" value="1"/>
</dbReference>
<evidence type="ECO:0000313" key="2">
    <source>
        <dbReference type="EMBL" id="MFD2100205.1"/>
    </source>
</evidence>
<dbReference type="PANTHER" id="PTHR35339">
    <property type="entry name" value="LINALOOL DEHYDRATASE_ISOMERASE DOMAIN-CONTAINING PROTEIN"/>
    <property type="match status" value="1"/>
</dbReference>
<comment type="caution">
    <text evidence="2">The sequence shown here is derived from an EMBL/GenBank/DDBJ whole genome shotgun (WGS) entry which is preliminary data.</text>
</comment>
<reference evidence="3" key="1">
    <citation type="journal article" date="2019" name="Int. J. Syst. Evol. Microbiol.">
        <title>The Global Catalogue of Microorganisms (GCM) 10K type strain sequencing project: providing services to taxonomists for standard genome sequencing and annotation.</title>
        <authorList>
            <consortium name="The Broad Institute Genomics Platform"/>
            <consortium name="The Broad Institute Genome Sequencing Center for Infectious Disease"/>
            <person name="Wu L."/>
            <person name="Ma J."/>
        </authorList>
    </citation>
    <scope>NUCLEOTIDE SEQUENCE [LARGE SCALE GENOMIC DNA]</scope>
    <source>
        <strain evidence="3">JCM 3389</strain>
    </source>
</reference>